<dbReference type="InParanoid" id="A0A316YET3"/>
<dbReference type="EMBL" id="KZ819644">
    <property type="protein sequence ID" value="PWN86563.1"/>
    <property type="molecule type" value="Genomic_DNA"/>
</dbReference>
<reference evidence="3 4" key="1">
    <citation type="journal article" date="2018" name="Mol. Biol. Evol.">
        <title>Broad Genomic Sampling Reveals a Smut Pathogenic Ancestry of the Fungal Clade Ustilaginomycotina.</title>
        <authorList>
            <person name="Kijpornyongpan T."/>
            <person name="Mondo S.J."/>
            <person name="Barry K."/>
            <person name="Sandor L."/>
            <person name="Lee J."/>
            <person name="Lipzen A."/>
            <person name="Pangilinan J."/>
            <person name="LaButti K."/>
            <person name="Hainaut M."/>
            <person name="Henrissat B."/>
            <person name="Grigoriev I.V."/>
            <person name="Spatafora J.W."/>
            <person name="Aime M.C."/>
        </authorList>
    </citation>
    <scope>NUCLEOTIDE SEQUENCE [LARGE SCALE GENOMIC DNA]</scope>
    <source>
        <strain evidence="3 4">MCA 4198</strain>
    </source>
</reference>
<dbReference type="Proteomes" id="UP000245768">
    <property type="component" value="Unassembled WGS sequence"/>
</dbReference>
<dbReference type="GeneID" id="37046231"/>
<accession>A0A316YET3</accession>
<evidence type="ECO:0000313" key="3">
    <source>
        <dbReference type="EMBL" id="PWN86563.1"/>
    </source>
</evidence>
<feature type="signal peptide" evidence="2">
    <location>
        <begin position="1"/>
        <end position="25"/>
    </location>
</feature>
<organism evidence="3 4">
    <name type="scientific">Acaromyces ingoldii</name>
    <dbReference type="NCBI Taxonomy" id="215250"/>
    <lineage>
        <taxon>Eukaryota</taxon>
        <taxon>Fungi</taxon>
        <taxon>Dikarya</taxon>
        <taxon>Basidiomycota</taxon>
        <taxon>Ustilaginomycotina</taxon>
        <taxon>Exobasidiomycetes</taxon>
        <taxon>Exobasidiales</taxon>
        <taxon>Cryptobasidiaceae</taxon>
        <taxon>Acaromyces</taxon>
    </lineage>
</organism>
<evidence type="ECO:0000313" key="4">
    <source>
        <dbReference type="Proteomes" id="UP000245768"/>
    </source>
</evidence>
<feature type="region of interest" description="Disordered" evidence="1">
    <location>
        <begin position="138"/>
        <end position="214"/>
    </location>
</feature>
<keyword evidence="4" id="KW-1185">Reference proteome</keyword>
<evidence type="ECO:0000256" key="2">
    <source>
        <dbReference type="SAM" id="SignalP"/>
    </source>
</evidence>
<feature type="compositionally biased region" description="Polar residues" evidence="1">
    <location>
        <begin position="82"/>
        <end position="101"/>
    </location>
</feature>
<proteinExistence type="predicted"/>
<feature type="region of interest" description="Disordered" evidence="1">
    <location>
        <begin position="72"/>
        <end position="101"/>
    </location>
</feature>
<name>A0A316YET3_9BASI</name>
<evidence type="ECO:0008006" key="5">
    <source>
        <dbReference type="Google" id="ProtNLM"/>
    </source>
</evidence>
<evidence type="ECO:0000256" key="1">
    <source>
        <dbReference type="SAM" id="MobiDB-lite"/>
    </source>
</evidence>
<protein>
    <recommendedName>
        <fullName evidence="5">Hydrophobin</fullName>
    </recommendedName>
</protein>
<feature type="chain" id="PRO_5016273716" description="Hydrophobin" evidence="2">
    <location>
        <begin position="26"/>
        <end position="236"/>
    </location>
</feature>
<dbReference type="RefSeq" id="XP_025373761.1">
    <property type="nucleotide sequence ID" value="XM_025524315.1"/>
</dbReference>
<dbReference type="AlphaFoldDB" id="A0A316YET3"/>
<feature type="compositionally biased region" description="Low complexity" evidence="1">
    <location>
        <begin position="162"/>
        <end position="208"/>
    </location>
</feature>
<feature type="compositionally biased region" description="Low complexity" evidence="1">
    <location>
        <begin position="72"/>
        <end position="81"/>
    </location>
</feature>
<feature type="compositionally biased region" description="Low complexity" evidence="1">
    <location>
        <begin position="139"/>
        <end position="153"/>
    </location>
</feature>
<keyword evidence="2" id="KW-0732">Signal</keyword>
<gene>
    <name evidence="3" type="ORF">FA10DRAFT_289615</name>
</gene>
<sequence length="236" mass="22937">MYFTSSSTPFLVAIALAGAATQTLAAPPAPVATIAARAPVDALQNRQFDPSSFQASLSSSLDGLDQSLSSAQASRSASLSSEVDSITRNDPTVPISTNGPCPTGTVGTTIGNDKCCLSNVYINGKCYDVKGQTGSIIVNDGGDSESASSSNGGSSSGDDDSSSQSSGNGNTSSSGASSGGSSSNSNNNSNSSSSSSSSAASSTSQSSGQKDGAAYHGAATTIVGLAGSAVVAFLAL</sequence>